<dbReference type="PROSITE" id="PS50206">
    <property type="entry name" value="RHODANESE_3"/>
    <property type="match status" value="1"/>
</dbReference>
<comment type="caution">
    <text evidence="2">The sequence shown here is derived from an EMBL/GenBank/DDBJ whole genome shotgun (WGS) entry which is preliminary data.</text>
</comment>
<evidence type="ECO:0000313" key="3">
    <source>
        <dbReference type="Proteomes" id="UP001354971"/>
    </source>
</evidence>
<feature type="domain" description="Rhodanese" evidence="1">
    <location>
        <begin position="16"/>
        <end position="104"/>
    </location>
</feature>
<organism evidence="2 3">
    <name type="scientific">Hyphobacterium lacteum</name>
    <dbReference type="NCBI Taxonomy" id="3116575"/>
    <lineage>
        <taxon>Bacteria</taxon>
        <taxon>Pseudomonadati</taxon>
        <taxon>Pseudomonadota</taxon>
        <taxon>Alphaproteobacteria</taxon>
        <taxon>Maricaulales</taxon>
        <taxon>Maricaulaceae</taxon>
        <taxon>Hyphobacterium</taxon>
    </lineage>
</organism>
<reference evidence="2 3" key="1">
    <citation type="submission" date="2024-01" db="EMBL/GenBank/DDBJ databases">
        <title>Hyphobacterium bacterium isolated from marine sediment.</title>
        <authorList>
            <person name="Zhao S."/>
        </authorList>
    </citation>
    <scope>NUCLEOTIDE SEQUENCE [LARGE SCALE GENOMIC DNA]</scope>
    <source>
        <strain evidence="3">HN65</strain>
    </source>
</reference>
<proteinExistence type="predicted"/>
<protein>
    <submittedName>
        <fullName evidence="2">Rhodanese-like domain-containing protein</fullName>
    </submittedName>
</protein>
<dbReference type="SMART" id="SM00450">
    <property type="entry name" value="RHOD"/>
    <property type="match status" value="1"/>
</dbReference>
<dbReference type="EMBL" id="JAZDRP010000004">
    <property type="protein sequence ID" value="MEE2526150.1"/>
    <property type="molecule type" value="Genomic_DNA"/>
</dbReference>
<evidence type="ECO:0000259" key="1">
    <source>
        <dbReference type="PROSITE" id="PS50206"/>
    </source>
</evidence>
<dbReference type="Proteomes" id="UP001354971">
    <property type="component" value="Unassembled WGS sequence"/>
</dbReference>
<dbReference type="InterPro" id="IPR036873">
    <property type="entry name" value="Rhodanese-like_dom_sf"/>
</dbReference>
<evidence type="ECO:0000313" key="2">
    <source>
        <dbReference type="EMBL" id="MEE2526150.1"/>
    </source>
</evidence>
<dbReference type="Gene3D" id="3.40.250.10">
    <property type="entry name" value="Rhodanese-like domain"/>
    <property type="match status" value="1"/>
</dbReference>
<dbReference type="PANTHER" id="PTHR43031">
    <property type="entry name" value="FAD-DEPENDENT OXIDOREDUCTASE"/>
    <property type="match status" value="1"/>
</dbReference>
<dbReference type="RefSeq" id="WP_330198814.1">
    <property type="nucleotide sequence ID" value="NZ_JAZDRP010000004.1"/>
</dbReference>
<dbReference type="PANTHER" id="PTHR43031:SF1">
    <property type="entry name" value="PYRIDINE NUCLEOTIDE-DISULPHIDE OXIDOREDUCTASE"/>
    <property type="match status" value="1"/>
</dbReference>
<dbReference type="Pfam" id="PF00581">
    <property type="entry name" value="Rhodanese"/>
    <property type="match status" value="1"/>
</dbReference>
<name>A0ABU7LQF8_9PROT</name>
<sequence>MSFQEISPADTAESLRNGNAVLIDVREPHEYGAERIHGALLYPMSTFDPRALPIDSSRDVILHCGSAKRSGMALMRCAEAGVPINKHLAGGIMLWKREGLPTIKVDPATGRVFDPQQG</sequence>
<keyword evidence="3" id="KW-1185">Reference proteome</keyword>
<accession>A0ABU7LQF8</accession>
<dbReference type="InterPro" id="IPR050229">
    <property type="entry name" value="GlpE_sulfurtransferase"/>
</dbReference>
<dbReference type="SUPFAM" id="SSF52821">
    <property type="entry name" value="Rhodanese/Cell cycle control phosphatase"/>
    <property type="match status" value="1"/>
</dbReference>
<dbReference type="InterPro" id="IPR001763">
    <property type="entry name" value="Rhodanese-like_dom"/>
</dbReference>
<gene>
    <name evidence="2" type="ORF">V0U79_07210</name>
</gene>